<dbReference type="SUPFAM" id="SSF48179">
    <property type="entry name" value="6-phosphogluconate dehydrogenase C-terminal domain-like"/>
    <property type="match status" value="1"/>
</dbReference>
<evidence type="ECO:0000256" key="4">
    <source>
        <dbReference type="PIRNR" id="PIRNR000124"/>
    </source>
</evidence>
<dbReference type="InterPro" id="IPR028359">
    <property type="entry name" value="UDP_ManNAc/GlcNAc_DH"/>
</dbReference>
<dbReference type="InterPro" id="IPR036291">
    <property type="entry name" value="NAD(P)-bd_dom_sf"/>
</dbReference>
<dbReference type="Proteomes" id="UP000254266">
    <property type="component" value="Unassembled WGS sequence"/>
</dbReference>
<feature type="domain" description="UDP-glucose/GDP-mannose dehydrogenase C-terminal" evidence="5">
    <location>
        <begin position="318"/>
        <end position="418"/>
    </location>
</feature>
<dbReference type="PANTHER" id="PTHR43491:SF2">
    <property type="entry name" value="UDP-N-ACETYL-D-MANNOSAMINE DEHYDROGENASE"/>
    <property type="match status" value="1"/>
</dbReference>
<dbReference type="Pfam" id="PF03720">
    <property type="entry name" value="UDPG_MGDP_dh_C"/>
    <property type="match status" value="1"/>
</dbReference>
<dbReference type="SUPFAM" id="SSF52413">
    <property type="entry name" value="UDP-glucose/GDP-mannose dehydrogenase C-terminal domain"/>
    <property type="match status" value="1"/>
</dbReference>
<keyword evidence="3" id="KW-0520">NAD</keyword>
<dbReference type="GO" id="GO:0016616">
    <property type="term" value="F:oxidoreductase activity, acting on the CH-OH group of donors, NAD or NADP as acceptor"/>
    <property type="evidence" value="ECO:0007669"/>
    <property type="project" value="InterPro"/>
</dbReference>
<dbReference type="AlphaFoldDB" id="A0A370DFZ6"/>
<proteinExistence type="inferred from homology"/>
<gene>
    <name evidence="6" type="ORF">DIZ80_06345</name>
</gene>
<organism evidence="6 7">
    <name type="scientific">endosymbiont of Galathealinum brachiosum</name>
    <dbReference type="NCBI Taxonomy" id="2200906"/>
    <lineage>
        <taxon>Bacteria</taxon>
        <taxon>Pseudomonadati</taxon>
        <taxon>Pseudomonadota</taxon>
        <taxon>Gammaproteobacteria</taxon>
        <taxon>sulfur-oxidizing symbionts</taxon>
    </lineage>
</organism>
<dbReference type="NCBIfam" id="TIGR03026">
    <property type="entry name" value="NDP-sugDHase"/>
    <property type="match status" value="1"/>
</dbReference>
<accession>A0A370DFZ6</accession>
<dbReference type="GO" id="GO:0051287">
    <property type="term" value="F:NAD binding"/>
    <property type="evidence" value="ECO:0007669"/>
    <property type="project" value="InterPro"/>
</dbReference>
<dbReference type="InterPro" id="IPR014026">
    <property type="entry name" value="UDP-Glc/GDP-Man_DH_dimer"/>
</dbReference>
<evidence type="ECO:0000256" key="1">
    <source>
        <dbReference type="ARBA" id="ARBA00006601"/>
    </source>
</evidence>
<dbReference type="EMBL" id="QFXC01000008">
    <property type="protein sequence ID" value="RDH83753.1"/>
    <property type="molecule type" value="Genomic_DNA"/>
</dbReference>
<dbReference type="InterPro" id="IPR001732">
    <property type="entry name" value="UDP-Glc/GDP-Man_DH_N"/>
</dbReference>
<comment type="caution">
    <text evidence="6">The sequence shown here is derived from an EMBL/GenBank/DDBJ whole genome shotgun (WGS) entry which is preliminary data.</text>
</comment>
<evidence type="ECO:0000256" key="2">
    <source>
        <dbReference type="ARBA" id="ARBA00023002"/>
    </source>
</evidence>
<dbReference type="PANTHER" id="PTHR43491">
    <property type="entry name" value="UDP-N-ACETYL-D-MANNOSAMINE DEHYDROGENASE"/>
    <property type="match status" value="1"/>
</dbReference>
<dbReference type="InterPro" id="IPR014027">
    <property type="entry name" value="UDP-Glc/GDP-Man_DH_C"/>
</dbReference>
<dbReference type="InterPro" id="IPR017476">
    <property type="entry name" value="UDP-Glc/GDP-Man"/>
</dbReference>
<evidence type="ECO:0000256" key="3">
    <source>
        <dbReference type="ARBA" id="ARBA00023027"/>
    </source>
</evidence>
<reference evidence="6 7" key="1">
    <citation type="journal article" date="2018" name="ISME J.">
        <title>Endosymbiont genomes yield clues of tubeworm success.</title>
        <authorList>
            <person name="Li Y."/>
            <person name="Liles M.R."/>
            <person name="Halanych K.M."/>
        </authorList>
    </citation>
    <scope>NUCLEOTIDE SEQUENCE [LARGE SCALE GENOMIC DNA]</scope>
    <source>
        <strain evidence="6">A1464</strain>
    </source>
</reference>
<dbReference type="PIRSF" id="PIRSF000124">
    <property type="entry name" value="UDPglc_GDPman_dh"/>
    <property type="match status" value="1"/>
</dbReference>
<sequence length="425" mass="47045">MFDLENTRICVVGLGYVGLPLAVEFGKKYETIGYDINHPRIDELLLGKDSTLEVSEEELKTPKSLSYTADLEKIADCNVYVVTVPTPVDKNKKPDLTPLIQSSLALGKVLKHNDTVIYESTVYPGATEEVCVPALEKTSNLKFNQDFFIGYSPERINPGDKEHHVTKILKITSGSTPDTADFVDSLYLSVITAGTYKANTLKVAEAAKVIENVQRDVNIALVNELSLIFSRLNIDTLDVLEAAGTKWNFLPFRPGLVGGHCIGVDPYYLVHKAQETGFEPAIIPASRHTNEYMAAHVVLMTSQLMAKKRINIVDSNILVLGLAFKENCPDLRNTKVVDILSELKPYNANVDIYDPWVDAQDAINEYGLDVIKEPKLGYYDTIIIAVAHKEFAEMGAKGLRALCKDNSVIYDVKYLLEAGEADGRL</sequence>
<protein>
    <submittedName>
        <fullName evidence="6">Vi polysaccharide biosynthesis protein VipA/TviB</fullName>
    </submittedName>
</protein>
<dbReference type="SUPFAM" id="SSF51735">
    <property type="entry name" value="NAD(P)-binding Rossmann-fold domains"/>
    <property type="match status" value="1"/>
</dbReference>
<evidence type="ECO:0000313" key="6">
    <source>
        <dbReference type="EMBL" id="RDH83753.1"/>
    </source>
</evidence>
<dbReference type="GO" id="GO:0000271">
    <property type="term" value="P:polysaccharide biosynthetic process"/>
    <property type="evidence" value="ECO:0007669"/>
    <property type="project" value="InterPro"/>
</dbReference>
<dbReference type="InterPro" id="IPR008927">
    <property type="entry name" value="6-PGluconate_DH-like_C_sf"/>
</dbReference>
<dbReference type="InterPro" id="IPR036220">
    <property type="entry name" value="UDP-Glc/GDP-Man_DH_C_sf"/>
</dbReference>
<keyword evidence="7" id="KW-1185">Reference proteome</keyword>
<dbReference type="Pfam" id="PF03721">
    <property type="entry name" value="UDPG_MGDP_dh_N"/>
    <property type="match status" value="1"/>
</dbReference>
<evidence type="ECO:0000313" key="7">
    <source>
        <dbReference type="Proteomes" id="UP000254266"/>
    </source>
</evidence>
<dbReference type="Pfam" id="PF00984">
    <property type="entry name" value="UDPG_MGDP_dh"/>
    <property type="match status" value="1"/>
</dbReference>
<dbReference type="PIRSF" id="PIRSF500136">
    <property type="entry name" value="UDP_ManNAc_DH"/>
    <property type="match status" value="1"/>
</dbReference>
<name>A0A370DFZ6_9GAMM</name>
<evidence type="ECO:0000259" key="5">
    <source>
        <dbReference type="SMART" id="SM00984"/>
    </source>
</evidence>
<keyword evidence="2" id="KW-0560">Oxidoreductase</keyword>
<comment type="similarity">
    <text evidence="1 4">Belongs to the UDP-glucose/GDP-mannose dehydrogenase family.</text>
</comment>
<dbReference type="GO" id="GO:0016628">
    <property type="term" value="F:oxidoreductase activity, acting on the CH-CH group of donors, NAD or NADP as acceptor"/>
    <property type="evidence" value="ECO:0007669"/>
    <property type="project" value="InterPro"/>
</dbReference>
<dbReference type="Gene3D" id="3.40.50.720">
    <property type="entry name" value="NAD(P)-binding Rossmann-like Domain"/>
    <property type="match status" value="2"/>
</dbReference>
<dbReference type="SMART" id="SM00984">
    <property type="entry name" value="UDPG_MGDP_dh_C"/>
    <property type="match status" value="1"/>
</dbReference>